<name>E0RSE1_WINT6</name>
<dbReference type="GO" id="GO:0065002">
    <property type="term" value="P:intracellular protein transmembrane transport"/>
    <property type="evidence" value="ECO:0007669"/>
    <property type="project" value="TreeGrafter"/>
</dbReference>
<evidence type="ECO:0000256" key="8">
    <source>
        <dbReference type="ARBA" id="ARBA00023010"/>
    </source>
</evidence>
<evidence type="ECO:0000256" key="6">
    <source>
        <dbReference type="ARBA" id="ARBA00022927"/>
    </source>
</evidence>
<dbReference type="GO" id="GO:0043952">
    <property type="term" value="P:protein transport by the Sec complex"/>
    <property type="evidence" value="ECO:0007669"/>
    <property type="project" value="TreeGrafter"/>
</dbReference>
<dbReference type="eggNOG" id="COG1314">
    <property type="taxonomic scope" value="Bacteria"/>
</dbReference>
<evidence type="ECO:0000256" key="4">
    <source>
        <dbReference type="ARBA" id="ARBA00022475"/>
    </source>
</evidence>
<comment type="function">
    <text evidence="10">Involved in protein export. Participates in an early event of protein translocation.</text>
</comment>
<dbReference type="NCBIfam" id="TIGR00810">
    <property type="entry name" value="secG"/>
    <property type="match status" value="1"/>
</dbReference>
<accession>E0RSE1</accession>
<keyword evidence="6 10" id="KW-0653">Protein transport</keyword>
<dbReference type="PRINTS" id="PR01651">
    <property type="entry name" value="SECGEXPORT"/>
</dbReference>
<protein>
    <recommendedName>
        <fullName evidence="10">Protein-export membrane protein SecG</fullName>
    </recommendedName>
</protein>
<comment type="similarity">
    <text evidence="2 10">Belongs to the SecG family.</text>
</comment>
<evidence type="ECO:0000256" key="11">
    <source>
        <dbReference type="SAM" id="MobiDB-lite"/>
    </source>
</evidence>
<dbReference type="Proteomes" id="UP000001296">
    <property type="component" value="Chromosome"/>
</dbReference>
<evidence type="ECO:0000256" key="3">
    <source>
        <dbReference type="ARBA" id="ARBA00022448"/>
    </source>
</evidence>
<keyword evidence="3 10" id="KW-0813">Transport</keyword>
<dbReference type="PaxDb" id="665571-STHERM_c09820"/>
<dbReference type="HOGENOM" id="CLU_094156_0_1_12"/>
<dbReference type="InterPro" id="IPR004692">
    <property type="entry name" value="SecG"/>
</dbReference>
<dbReference type="GO" id="GO:0015450">
    <property type="term" value="F:protein-transporting ATPase activity"/>
    <property type="evidence" value="ECO:0007669"/>
    <property type="project" value="UniProtKB-UniRule"/>
</dbReference>
<dbReference type="KEGG" id="sta:STHERM_c09820"/>
<evidence type="ECO:0000256" key="1">
    <source>
        <dbReference type="ARBA" id="ARBA00004651"/>
    </source>
</evidence>
<evidence type="ECO:0000313" key="13">
    <source>
        <dbReference type="Proteomes" id="UP000001296"/>
    </source>
</evidence>
<dbReference type="Pfam" id="PF03840">
    <property type="entry name" value="SecG"/>
    <property type="match status" value="1"/>
</dbReference>
<reference evidence="12 13" key="2">
    <citation type="journal article" date="2010" name="J. Bacteriol.">
        <title>Genome sequence of the polysaccharide-degrading, thermophilic anaerobe Spirochaeta thermophila DSM 6192.</title>
        <authorList>
            <person name="Angelov A."/>
            <person name="Liebl S."/>
            <person name="Ballschmiter M."/>
            <person name="Bomeke M."/>
            <person name="Lehmann R."/>
            <person name="Liesegang H."/>
            <person name="Daniel R."/>
            <person name="Liebl W."/>
        </authorList>
    </citation>
    <scope>NUCLEOTIDE SEQUENCE [LARGE SCALE GENOMIC DNA]</scope>
    <source>
        <strain evidence="13">ATCC 49972 / DSM 6192 / RI 19.B1</strain>
    </source>
</reference>
<evidence type="ECO:0000256" key="7">
    <source>
        <dbReference type="ARBA" id="ARBA00022989"/>
    </source>
</evidence>
<dbReference type="GO" id="GO:0005886">
    <property type="term" value="C:plasma membrane"/>
    <property type="evidence" value="ECO:0007669"/>
    <property type="project" value="UniProtKB-SubCell"/>
</dbReference>
<evidence type="ECO:0000256" key="2">
    <source>
        <dbReference type="ARBA" id="ARBA00008445"/>
    </source>
</evidence>
<dbReference type="PANTHER" id="PTHR34182:SF1">
    <property type="entry name" value="PROTEIN-EXPORT MEMBRANE PROTEIN SECG"/>
    <property type="match status" value="1"/>
</dbReference>
<dbReference type="PANTHER" id="PTHR34182">
    <property type="entry name" value="PROTEIN-EXPORT MEMBRANE PROTEIN SECG"/>
    <property type="match status" value="1"/>
</dbReference>
<evidence type="ECO:0000256" key="10">
    <source>
        <dbReference type="RuleBase" id="RU365087"/>
    </source>
</evidence>
<keyword evidence="4 10" id="KW-1003">Cell membrane</keyword>
<reference key="1">
    <citation type="submission" date="2009-08" db="EMBL/GenBank/DDBJ databases">
        <title>The genome sequence of Spirochaeta thermophila DSM6192.</title>
        <authorList>
            <person name="Angelov A."/>
            <person name="Mientus M."/>
            <person name="Wittenberg S."/>
            <person name="Lehmann R."/>
            <person name="Liesegang H."/>
            <person name="Daniel R."/>
            <person name="Liebl W."/>
        </authorList>
    </citation>
    <scope>NUCLEOTIDE SEQUENCE</scope>
    <source>
        <strain>DSM 6192</strain>
    </source>
</reference>
<sequence length="128" mass="13677">MTILGVFLIVVFVITSLLLILLVLLQDEQGEGLGGIFGGGGASQVFGVQSDNILSKGTKILGVIFFLCVIGIAWVYRSPEAESVLTTARQEKMEQGVRWWEEELPAGEEATVPAEQEMESGTGASSSE</sequence>
<dbReference type="GO" id="GO:0009306">
    <property type="term" value="P:protein secretion"/>
    <property type="evidence" value="ECO:0007669"/>
    <property type="project" value="UniProtKB-UniRule"/>
</dbReference>
<dbReference type="EMBL" id="CP001698">
    <property type="protein sequence ID" value="ADN01928.1"/>
    <property type="molecule type" value="Genomic_DNA"/>
</dbReference>
<gene>
    <name evidence="12" type="ordered locus">STHERM_c09820</name>
</gene>
<keyword evidence="7 10" id="KW-1133">Transmembrane helix</keyword>
<keyword evidence="9 10" id="KW-0472">Membrane</keyword>
<evidence type="ECO:0000256" key="5">
    <source>
        <dbReference type="ARBA" id="ARBA00022692"/>
    </source>
</evidence>
<keyword evidence="8 10" id="KW-0811">Translocation</keyword>
<organism evidence="12 13">
    <name type="scientific">Winmispira thermophila (strain ATCC 49972 / DSM 6192 / RI 19.B1)</name>
    <name type="common">Spirochaeta thermophila</name>
    <dbReference type="NCBI Taxonomy" id="665571"/>
    <lineage>
        <taxon>Bacteria</taxon>
        <taxon>Pseudomonadati</taxon>
        <taxon>Spirochaetota</taxon>
        <taxon>Spirochaetia</taxon>
        <taxon>Winmispirales</taxon>
        <taxon>Winmispiraceae</taxon>
        <taxon>Winmispira</taxon>
    </lineage>
</organism>
<evidence type="ECO:0000313" key="12">
    <source>
        <dbReference type="EMBL" id="ADN01928.1"/>
    </source>
</evidence>
<feature type="transmembrane region" description="Helical" evidence="10">
    <location>
        <begin position="6"/>
        <end position="25"/>
    </location>
</feature>
<proteinExistence type="inferred from homology"/>
<dbReference type="AlphaFoldDB" id="E0RSE1"/>
<keyword evidence="5 10" id="KW-0812">Transmembrane</keyword>
<evidence type="ECO:0000256" key="9">
    <source>
        <dbReference type="ARBA" id="ARBA00023136"/>
    </source>
</evidence>
<feature type="region of interest" description="Disordered" evidence="11">
    <location>
        <begin position="104"/>
        <end position="128"/>
    </location>
</feature>
<feature type="transmembrane region" description="Helical" evidence="10">
    <location>
        <begin position="60"/>
        <end position="76"/>
    </location>
</feature>
<comment type="subcellular location">
    <subcellularLocation>
        <location evidence="1 10">Cell membrane</location>
        <topology evidence="1 10">Multi-pass membrane protein</topology>
    </subcellularLocation>
</comment>
<dbReference type="RefSeq" id="WP_013313769.1">
    <property type="nucleotide sequence ID" value="NC_014484.1"/>
</dbReference>